<keyword evidence="1 3" id="KW-0597">Phosphoprotein</keyword>
<dbReference type="CDD" id="cd17535">
    <property type="entry name" value="REC_NarL-like"/>
    <property type="match status" value="1"/>
</dbReference>
<evidence type="ECO:0000313" key="6">
    <source>
        <dbReference type="EMBL" id="NNV56024.1"/>
    </source>
</evidence>
<protein>
    <submittedName>
        <fullName evidence="6">Response regulator</fullName>
    </submittedName>
</protein>
<dbReference type="PROSITE" id="PS50110">
    <property type="entry name" value="RESPONSE_REGULATORY"/>
    <property type="match status" value="1"/>
</dbReference>
<gene>
    <name evidence="6" type="ORF">GD597_11180</name>
</gene>
<evidence type="ECO:0000259" key="5">
    <source>
        <dbReference type="PROSITE" id="PS50110"/>
    </source>
</evidence>
<dbReference type="Pfam" id="PF00196">
    <property type="entry name" value="GerE"/>
    <property type="match status" value="1"/>
</dbReference>
<reference evidence="6" key="1">
    <citation type="submission" date="2019-10" db="EMBL/GenBank/DDBJ databases">
        <title>Draft genome sequence of Panacibacter sp. KCS-6.</title>
        <authorList>
            <person name="Yim K.J."/>
        </authorList>
    </citation>
    <scope>NUCLEOTIDE SEQUENCE</scope>
    <source>
        <strain evidence="6">KCS-6</strain>
    </source>
</reference>
<dbReference type="SMART" id="SM00448">
    <property type="entry name" value="REC"/>
    <property type="match status" value="1"/>
</dbReference>
<dbReference type="AlphaFoldDB" id="A0A8J8FGN1"/>
<dbReference type="InterPro" id="IPR039420">
    <property type="entry name" value="WalR-like"/>
</dbReference>
<dbReference type="Gene3D" id="3.40.50.2300">
    <property type="match status" value="1"/>
</dbReference>
<comment type="caution">
    <text evidence="6">The sequence shown here is derived from an EMBL/GenBank/DDBJ whole genome shotgun (WGS) entry which is preliminary data.</text>
</comment>
<dbReference type="PANTHER" id="PTHR43214:SF43">
    <property type="entry name" value="TWO-COMPONENT RESPONSE REGULATOR"/>
    <property type="match status" value="1"/>
</dbReference>
<keyword evidence="7" id="KW-1185">Reference proteome</keyword>
<evidence type="ECO:0000256" key="3">
    <source>
        <dbReference type="PROSITE-ProRule" id="PRU00169"/>
    </source>
</evidence>
<dbReference type="EMBL" id="WHPF01000007">
    <property type="protein sequence ID" value="NNV56024.1"/>
    <property type="molecule type" value="Genomic_DNA"/>
</dbReference>
<keyword evidence="2" id="KW-0238">DNA-binding</keyword>
<dbReference type="Proteomes" id="UP000598971">
    <property type="component" value="Unassembled WGS sequence"/>
</dbReference>
<evidence type="ECO:0000259" key="4">
    <source>
        <dbReference type="PROSITE" id="PS50043"/>
    </source>
</evidence>
<dbReference type="InterPro" id="IPR011006">
    <property type="entry name" value="CheY-like_superfamily"/>
</dbReference>
<dbReference type="RefSeq" id="WP_171607965.1">
    <property type="nucleotide sequence ID" value="NZ_WHPF01000007.1"/>
</dbReference>
<feature type="domain" description="HTH luxR-type" evidence="4">
    <location>
        <begin position="165"/>
        <end position="230"/>
    </location>
</feature>
<dbReference type="InterPro" id="IPR016032">
    <property type="entry name" value="Sig_transdc_resp-reg_C-effctor"/>
</dbReference>
<dbReference type="SMART" id="SM00421">
    <property type="entry name" value="HTH_LUXR"/>
    <property type="match status" value="1"/>
</dbReference>
<dbReference type="SUPFAM" id="SSF46894">
    <property type="entry name" value="C-terminal effector domain of the bipartite response regulators"/>
    <property type="match status" value="1"/>
</dbReference>
<dbReference type="InterPro" id="IPR058245">
    <property type="entry name" value="NreC/VraR/RcsB-like_REC"/>
</dbReference>
<dbReference type="PROSITE" id="PS50043">
    <property type="entry name" value="HTH_LUXR_2"/>
    <property type="match status" value="1"/>
</dbReference>
<feature type="domain" description="Response regulatory" evidence="5">
    <location>
        <begin position="22"/>
        <end position="139"/>
    </location>
</feature>
<dbReference type="InterPro" id="IPR001789">
    <property type="entry name" value="Sig_transdc_resp-reg_receiver"/>
</dbReference>
<dbReference type="SUPFAM" id="SSF52172">
    <property type="entry name" value="CheY-like"/>
    <property type="match status" value="1"/>
</dbReference>
<dbReference type="PANTHER" id="PTHR43214">
    <property type="entry name" value="TWO-COMPONENT RESPONSE REGULATOR"/>
    <property type="match status" value="1"/>
</dbReference>
<feature type="modified residue" description="4-aspartylphosphate" evidence="3">
    <location>
        <position position="74"/>
    </location>
</feature>
<organism evidence="6 7">
    <name type="scientific">Limnovirga soli</name>
    <dbReference type="NCBI Taxonomy" id="2656915"/>
    <lineage>
        <taxon>Bacteria</taxon>
        <taxon>Pseudomonadati</taxon>
        <taxon>Bacteroidota</taxon>
        <taxon>Chitinophagia</taxon>
        <taxon>Chitinophagales</taxon>
        <taxon>Chitinophagaceae</taxon>
        <taxon>Limnovirga</taxon>
    </lineage>
</organism>
<sequence>MRTSFLDIRQFSPVLSEKGTVTVALADDHALIRNGLAGLINSFDGYRVVFQAGNGQDCIDALKPGIIPDLVLMDINMPKKDGYDTTLWFKQHYPDIRVLALSMYDNENAIIRMLKCGARGYVLKDAEPADLKRAMDDIMQKGFYYSDLVTGHLIHTMQKLELGPENKASINLSDRETHFLQLICSEFTYKEIADKMFVSPRTVDGYRDALFEKLQIKTRVGLVIYAIKNNIVDLNKKE</sequence>
<dbReference type="InterPro" id="IPR000792">
    <property type="entry name" value="Tscrpt_reg_LuxR_C"/>
</dbReference>
<evidence type="ECO:0000313" key="7">
    <source>
        <dbReference type="Proteomes" id="UP000598971"/>
    </source>
</evidence>
<dbReference type="GO" id="GO:0003677">
    <property type="term" value="F:DNA binding"/>
    <property type="evidence" value="ECO:0007669"/>
    <property type="project" value="UniProtKB-KW"/>
</dbReference>
<accession>A0A8J8FGN1</accession>
<evidence type="ECO:0000256" key="2">
    <source>
        <dbReference type="ARBA" id="ARBA00023125"/>
    </source>
</evidence>
<evidence type="ECO:0000256" key="1">
    <source>
        <dbReference type="ARBA" id="ARBA00022553"/>
    </source>
</evidence>
<dbReference type="Pfam" id="PF00072">
    <property type="entry name" value="Response_reg"/>
    <property type="match status" value="1"/>
</dbReference>
<dbReference type="GO" id="GO:0000160">
    <property type="term" value="P:phosphorelay signal transduction system"/>
    <property type="evidence" value="ECO:0007669"/>
    <property type="project" value="InterPro"/>
</dbReference>
<proteinExistence type="predicted"/>
<dbReference type="GO" id="GO:0006355">
    <property type="term" value="P:regulation of DNA-templated transcription"/>
    <property type="evidence" value="ECO:0007669"/>
    <property type="project" value="InterPro"/>
</dbReference>
<dbReference type="CDD" id="cd06170">
    <property type="entry name" value="LuxR_C_like"/>
    <property type="match status" value="1"/>
</dbReference>
<name>A0A8J8FGN1_9BACT</name>